<dbReference type="AlphaFoldDB" id="A0A024UH85"/>
<organism evidence="4">
    <name type="scientific">Aphanomyces invadans</name>
    <dbReference type="NCBI Taxonomy" id="157072"/>
    <lineage>
        <taxon>Eukaryota</taxon>
        <taxon>Sar</taxon>
        <taxon>Stramenopiles</taxon>
        <taxon>Oomycota</taxon>
        <taxon>Saprolegniomycetes</taxon>
        <taxon>Saprolegniales</taxon>
        <taxon>Verrucalvaceae</taxon>
        <taxon>Aphanomyces</taxon>
    </lineage>
</organism>
<dbReference type="SMART" id="SM00248">
    <property type="entry name" value="ANK"/>
    <property type="match status" value="4"/>
</dbReference>
<evidence type="ECO:0000313" key="4">
    <source>
        <dbReference type="EMBL" id="ETW05659.1"/>
    </source>
</evidence>
<dbReference type="PANTHER" id="PTHR24198">
    <property type="entry name" value="ANKYRIN REPEAT AND PROTEIN KINASE DOMAIN-CONTAINING PROTEIN"/>
    <property type="match status" value="1"/>
</dbReference>
<dbReference type="Gene3D" id="1.25.40.20">
    <property type="entry name" value="Ankyrin repeat-containing domain"/>
    <property type="match status" value="2"/>
</dbReference>
<evidence type="ECO:0000256" key="1">
    <source>
        <dbReference type="ARBA" id="ARBA00022737"/>
    </source>
</evidence>
<keyword evidence="2 3" id="KW-0040">ANK repeat</keyword>
<dbReference type="VEuPathDB" id="FungiDB:H310_03382"/>
<keyword evidence="1" id="KW-0677">Repeat</keyword>
<dbReference type="Gene3D" id="1.25.40.10">
    <property type="entry name" value="Tetratricopeptide repeat domain"/>
    <property type="match status" value="2"/>
</dbReference>
<dbReference type="EMBL" id="KI913956">
    <property type="protein sequence ID" value="ETW05659.1"/>
    <property type="molecule type" value="Genomic_DNA"/>
</dbReference>
<dbReference type="PROSITE" id="PS50088">
    <property type="entry name" value="ANK_REPEAT"/>
    <property type="match status" value="2"/>
</dbReference>
<protein>
    <submittedName>
        <fullName evidence="4">Uncharacterized protein</fullName>
    </submittedName>
</protein>
<dbReference type="RefSeq" id="XP_008865436.1">
    <property type="nucleotide sequence ID" value="XM_008867214.1"/>
</dbReference>
<sequence length="463" mass="52048">MATAAVELERRRDRKAILEKTKQDVWTIWYATENGKVDRVRSLLEKKPSILNVQETRMKWTPLHFAARFAQEAVMRVLLEQRANPDIVDKDGNTALHLCAGWGSRHCCVLLLEGGADSQCLNDEGLTALEMACKMNHADIAQVLRSWVPVEPTMAQRQEKKRRIEAYICPDDAAIKREPELVYLELRALQSKETTLGPTHPGIIGTLIKLANLFKSLDRPADTIQSLRRALSINIFNFGELHVDTAILRSNLAAALFTSRHVDPGYVEEGVVLLQTALHVLSDSPETKYSMERTTCLENLCICLQYSSQHALAHGHMTELLKVFGATYGTDHEKVLGLHLALATKYIAEVGRTEFPAKSRHVGKRRFDEGESVFRQCADVAMKKHGRVHRTVSHCLDCLGRAYFVRGHFQQAEKTFLESLQILLVLYDASHVDIIRGHNNLAMVTIAMQSPDVVVERLNCAAL</sequence>
<feature type="repeat" description="ANK" evidence="3">
    <location>
        <begin position="58"/>
        <end position="90"/>
    </location>
</feature>
<dbReference type="SUPFAM" id="SSF48403">
    <property type="entry name" value="Ankyrin repeat"/>
    <property type="match status" value="1"/>
</dbReference>
<feature type="repeat" description="ANK" evidence="3">
    <location>
        <begin position="91"/>
        <end position="123"/>
    </location>
</feature>
<reference evidence="4" key="1">
    <citation type="submission" date="2013-12" db="EMBL/GenBank/DDBJ databases">
        <title>The Genome Sequence of Aphanomyces invadans NJM9701.</title>
        <authorList>
            <consortium name="The Broad Institute Genomics Platform"/>
            <person name="Russ C."/>
            <person name="Tyler B."/>
            <person name="van West P."/>
            <person name="Dieguez-Uribeondo J."/>
            <person name="Young S.K."/>
            <person name="Zeng Q."/>
            <person name="Gargeya S."/>
            <person name="Fitzgerald M."/>
            <person name="Abouelleil A."/>
            <person name="Alvarado L."/>
            <person name="Chapman S.B."/>
            <person name="Gainer-Dewar J."/>
            <person name="Goldberg J."/>
            <person name="Griggs A."/>
            <person name="Gujja S."/>
            <person name="Hansen M."/>
            <person name="Howarth C."/>
            <person name="Imamovic A."/>
            <person name="Ireland A."/>
            <person name="Larimer J."/>
            <person name="McCowan C."/>
            <person name="Murphy C."/>
            <person name="Pearson M."/>
            <person name="Poon T.W."/>
            <person name="Priest M."/>
            <person name="Roberts A."/>
            <person name="Saif S."/>
            <person name="Shea T."/>
            <person name="Sykes S."/>
            <person name="Wortman J."/>
            <person name="Nusbaum C."/>
            <person name="Birren B."/>
        </authorList>
    </citation>
    <scope>NUCLEOTIDE SEQUENCE [LARGE SCALE GENOMIC DNA]</scope>
    <source>
        <strain evidence="4">NJM9701</strain>
    </source>
</reference>
<dbReference type="Pfam" id="PF12796">
    <property type="entry name" value="Ank_2"/>
    <property type="match status" value="1"/>
</dbReference>
<dbReference type="eggNOG" id="KOG0504">
    <property type="taxonomic scope" value="Eukaryota"/>
</dbReference>
<gene>
    <name evidence="4" type="ORF">H310_03382</name>
</gene>
<dbReference type="PANTHER" id="PTHR24198:SF165">
    <property type="entry name" value="ANKYRIN REPEAT-CONTAINING PROTEIN-RELATED"/>
    <property type="match status" value="1"/>
</dbReference>
<dbReference type="OrthoDB" id="194358at2759"/>
<accession>A0A024UH85</accession>
<evidence type="ECO:0000256" key="3">
    <source>
        <dbReference type="PROSITE-ProRule" id="PRU00023"/>
    </source>
</evidence>
<evidence type="ECO:0000256" key="2">
    <source>
        <dbReference type="ARBA" id="ARBA00023043"/>
    </source>
</evidence>
<dbReference type="InterPro" id="IPR002110">
    <property type="entry name" value="Ankyrin_rpt"/>
</dbReference>
<dbReference type="PROSITE" id="PS50297">
    <property type="entry name" value="ANK_REP_REGION"/>
    <property type="match status" value="2"/>
</dbReference>
<proteinExistence type="predicted"/>
<dbReference type="SUPFAM" id="SSF48452">
    <property type="entry name" value="TPR-like"/>
    <property type="match status" value="2"/>
</dbReference>
<dbReference type="InterPro" id="IPR036770">
    <property type="entry name" value="Ankyrin_rpt-contain_sf"/>
</dbReference>
<dbReference type="InterPro" id="IPR011990">
    <property type="entry name" value="TPR-like_helical_dom_sf"/>
</dbReference>
<dbReference type="STRING" id="157072.A0A024UH85"/>
<dbReference type="GeneID" id="20080432"/>
<name>A0A024UH85_9STRA</name>